<feature type="signal peptide" evidence="1">
    <location>
        <begin position="1"/>
        <end position="20"/>
    </location>
</feature>
<evidence type="ECO:0000313" key="3">
    <source>
        <dbReference type="Proteomes" id="UP001226434"/>
    </source>
</evidence>
<accession>A0ABT6RA95</accession>
<dbReference type="InterPro" id="IPR017853">
    <property type="entry name" value="GH"/>
</dbReference>
<feature type="chain" id="PRO_5047492071" evidence="1">
    <location>
        <begin position="21"/>
        <end position="772"/>
    </location>
</feature>
<comment type="caution">
    <text evidence="2">The sequence shown here is derived from an EMBL/GenBank/DDBJ whole genome shotgun (WGS) entry which is preliminary data.</text>
</comment>
<evidence type="ECO:0000313" key="2">
    <source>
        <dbReference type="EMBL" id="MDI3319488.1"/>
    </source>
</evidence>
<proteinExistence type="predicted"/>
<dbReference type="EMBL" id="JASBRG010000003">
    <property type="protein sequence ID" value="MDI3319488.1"/>
    <property type="molecule type" value="Genomic_DNA"/>
</dbReference>
<dbReference type="RefSeq" id="WP_282333604.1">
    <property type="nucleotide sequence ID" value="NZ_JASBRG010000003.1"/>
</dbReference>
<protein>
    <submittedName>
        <fullName evidence="2">Uncharacterized protein</fullName>
    </submittedName>
</protein>
<keyword evidence="1" id="KW-0732">Signal</keyword>
<reference evidence="2 3" key="1">
    <citation type="submission" date="2023-05" db="EMBL/GenBank/DDBJ databases">
        <title>Genome sequence of Pinibacter sp. MAH-24.</title>
        <authorList>
            <person name="Huq M.A."/>
        </authorList>
    </citation>
    <scope>NUCLEOTIDE SEQUENCE [LARGE SCALE GENOMIC DNA]</scope>
    <source>
        <strain evidence="2 3">MAH-24</strain>
    </source>
</reference>
<organism evidence="2 3">
    <name type="scientific">Pinibacter soli</name>
    <dbReference type="NCBI Taxonomy" id="3044211"/>
    <lineage>
        <taxon>Bacteria</taxon>
        <taxon>Pseudomonadati</taxon>
        <taxon>Bacteroidota</taxon>
        <taxon>Chitinophagia</taxon>
        <taxon>Chitinophagales</taxon>
        <taxon>Chitinophagaceae</taxon>
        <taxon>Pinibacter</taxon>
    </lineage>
</organism>
<sequence length="772" mass="85348">MLKNVLLLIGAVLVQNMLFAQQYNTSTFSLQLNDKGSVASIRNNQSTEYSVASDPGLLLQLVKNGGTIAPTKAEYKKGIIALLYPGGYKAAVKVSVNKDYVRFELTDISDNIDAVIWGPLNNSIKDTIGNTVGVVRNKEFAFGIQCLNEKTTGGKMVNDEGAVYERGTTATAAAFGSSLQAFTINRSHDRVITVWEKWQGATVKGSPEGGLKGSAVAIFGCSPSQVLNTIKTITKQENLPFATWNGEWIKASAASGAPYMITSFSENNIDSFLTVAKQMGMAGVYHEGPFETWGHFVLDKKSFPNGREGFKKCVDKAHSMGLRVGFHTLTTFMTTNDAYVSPKPSQHLALAGTDTLAGDVTADATEITVNSPLHFTMRSDLNSVIIGDEIVRYMSVSTDAPYKLSGCTRGAFGTTKSAHKAKDRVSRLVDYPYHVFFPDFQLQKEVAKNIADFINETGADQMDFDGHEGTYSCGMGDLGMCSFADDVFRQVKHPVVFGSSRANHYFWHINNYLNWGEPWYGSMRESQTDYRIDNQKYLQDNYMPNMLGWFLITANSTPDDIDWMLARAAGFNAGYALVVRQDALANKNMPRIIEQINLWTEAQKKKMFNQSQIEWLKNPANEVRLSKKENSYYLESFHKFSFEHKAKVLQPGEPATSNFTFINNKEKQRPQITITAHGDDGSIINPVIEIDNAFRLEIPVTLAAGQSLAMSEGNVASIYNSKGKFIKKIELTNQLPVLEKGTHSLSFEAGMDANGSVKAVITVRLSEKTEQL</sequence>
<keyword evidence="3" id="KW-1185">Reference proteome</keyword>
<evidence type="ECO:0000256" key="1">
    <source>
        <dbReference type="SAM" id="SignalP"/>
    </source>
</evidence>
<name>A0ABT6RA95_9BACT</name>
<dbReference type="InterPro" id="IPR013785">
    <property type="entry name" value="Aldolase_TIM"/>
</dbReference>
<dbReference type="Proteomes" id="UP001226434">
    <property type="component" value="Unassembled WGS sequence"/>
</dbReference>
<dbReference type="SUPFAM" id="SSF51445">
    <property type="entry name" value="(Trans)glycosidases"/>
    <property type="match status" value="1"/>
</dbReference>
<dbReference type="Gene3D" id="3.20.20.70">
    <property type="entry name" value="Aldolase class I"/>
    <property type="match status" value="1"/>
</dbReference>
<gene>
    <name evidence="2" type="ORF">QJ048_06870</name>
</gene>